<dbReference type="PANTHER" id="PTHR24261">
    <property type="entry name" value="PLASMINOGEN-RELATED"/>
    <property type="match status" value="1"/>
</dbReference>
<dbReference type="PROSITE" id="PS50070">
    <property type="entry name" value="KRINGLE_2"/>
    <property type="match status" value="1"/>
</dbReference>
<keyword evidence="4" id="KW-0732">Signal</keyword>
<dbReference type="GeneTree" id="ENSGT00940000162544"/>
<dbReference type="AlphaFoldDB" id="H2YXX2"/>
<dbReference type="InterPro" id="IPR018056">
    <property type="entry name" value="Kringle_CS"/>
</dbReference>
<accession>H2YXX2</accession>
<dbReference type="GO" id="GO:0004175">
    <property type="term" value="F:endopeptidase activity"/>
    <property type="evidence" value="ECO:0007669"/>
    <property type="project" value="TreeGrafter"/>
</dbReference>
<dbReference type="InterPro" id="IPR050759">
    <property type="entry name" value="Serine_protease_kringle"/>
</dbReference>
<reference evidence="6" key="2">
    <citation type="submission" date="2025-08" db="UniProtKB">
        <authorList>
            <consortium name="Ensembl"/>
        </authorList>
    </citation>
    <scope>IDENTIFICATION</scope>
</reference>
<dbReference type="Pfam" id="PF00051">
    <property type="entry name" value="Kringle"/>
    <property type="match status" value="1"/>
</dbReference>
<dbReference type="InterPro" id="IPR011042">
    <property type="entry name" value="6-blade_b-propeller_TolB-like"/>
</dbReference>
<dbReference type="Gene3D" id="2.120.10.30">
    <property type="entry name" value="TolB, C-terminal domain"/>
    <property type="match status" value="1"/>
</dbReference>
<evidence type="ECO:0000256" key="4">
    <source>
        <dbReference type="SAM" id="SignalP"/>
    </source>
</evidence>
<dbReference type="PRINTS" id="PR00018">
    <property type="entry name" value="KRINGLE"/>
</dbReference>
<dbReference type="PROSITE" id="PS00021">
    <property type="entry name" value="KRINGLE_1"/>
    <property type="match status" value="1"/>
</dbReference>
<keyword evidence="2" id="KW-1015">Disulfide bond</keyword>
<dbReference type="PANTHER" id="PTHR24261:SF7">
    <property type="entry name" value="KRINGLE DOMAIN-CONTAINING PROTEIN"/>
    <property type="match status" value="1"/>
</dbReference>
<dbReference type="CDD" id="cd00108">
    <property type="entry name" value="KR"/>
    <property type="match status" value="1"/>
</dbReference>
<dbReference type="InterPro" id="IPR013806">
    <property type="entry name" value="Kringle-like"/>
</dbReference>
<sequence length="272" mass="31543">MIMCTKQRIVGLFVLSAVFLATVVKRTYGNNNGIFADCVDGPSVWYRGTHNFTNTGTACQRWDTNTPHTPRYVPVDGGEHNYCRNPDGDLRGTWCYTMNVSSRWEYCEIPKCPDDSLVIWTNYDSKSQSSHLLSVQADPEIVKKETDTSGIFNVSVVVGSRETQTEFWAIASDYLRRKIFFTDYRSEYVGVRFLNSNITVKYFKGMAHGIESMAFDWKTRNLYWTDSEFKWIMATDSSFRYYSPVYRSGKREPPYGLAIVRRKMYFSTYKAF</sequence>
<dbReference type="InterPro" id="IPR000001">
    <property type="entry name" value="Kringle"/>
</dbReference>
<feature type="chain" id="PRO_5003578663" description="Kringle domain-containing protein" evidence="4">
    <location>
        <begin position="30"/>
        <end position="272"/>
    </location>
</feature>
<evidence type="ECO:0000256" key="2">
    <source>
        <dbReference type="ARBA" id="ARBA00023157"/>
    </source>
</evidence>
<dbReference type="GO" id="GO:0005102">
    <property type="term" value="F:signaling receptor binding"/>
    <property type="evidence" value="ECO:0007669"/>
    <property type="project" value="TreeGrafter"/>
</dbReference>
<evidence type="ECO:0000313" key="6">
    <source>
        <dbReference type="Ensembl" id="ENSCSAVP00000010183.1"/>
    </source>
</evidence>
<dbReference type="InterPro" id="IPR038178">
    <property type="entry name" value="Kringle_sf"/>
</dbReference>
<dbReference type="SMART" id="SM00130">
    <property type="entry name" value="KR"/>
    <property type="match status" value="1"/>
</dbReference>
<proteinExistence type="predicted"/>
<keyword evidence="1 3" id="KW-0420">Kringle</keyword>
<dbReference type="Gene3D" id="2.40.20.10">
    <property type="entry name" value="Plasminogen Kringle 4"/>
    <property type="match status" value="1"/>
</dbReference>
<comment type="caution">
    <text evidence="3">Lacks conserved residue(s) required for the propagation of feature annotation.</text>
</comment>
<dbReference type="GO" id="GO:0005615">
    <property type="term" value="C:extracellular space"/>
    <property type="evidence" value="ECO:0007669"/>
    <property type="project" value="TreeGrafter"/>
</dbReference>
<organism evidence="6 7">
    <name type="scientific">Ciona savignyi</name>
    <name type="common">Pacific transparent sea squirt</name>
    <dbReference type="NCBI Taxonomy" id="51511"/>
    <lineage>
        <taxon>Eukaryota</taxon>
        <taxon>Metazoa</taxon>
        <taxon>Chordata</taxon>
        <taxon>Tunicata</taxon>
        <taxon>Ascidiacea</taxon>
        <taxon>Phlebobranchia</taxon>
        <taxon>Cionidae</taxon>
        <taxon>Ciona</taxon>
    </lineage>
</organism>
<feature type="signal peptide" evidence="4">
    <location>
        <begin position="1"/>
        <end position="29"/>
    </location>
</feature>
<evidence type="ECO:0000256" key="1">
    <source>
        <dbReference type="ARBA" id="ARBA00022572"/>
    </source>
</evidence>
<feature type="domain" description="Kringle" evidence="5">
    <location>
        <begin position="37"/>
        <end position="112"/>
    </location>
</feature>
<evidence type="ECO:0000259" key="5">
    <source>
        <dbReference type="PROSITE" id="PS50070"/>
    </source>
</evidence>
<reference evidence="7" key="1">
    <citation type="submission" date="2003-08" db="EMBL/GenBank/DDBJ databases">
        <authorList>
            <person name="Birren B."/>
            <person name="Nusbaum C."/>
            <person name="Abebe A."/>
            <person name="Abouelleil A."/>
            <person name="Adekoya E."/>
            <person name="Ait-zahra M."/>
            <person name="Allen N."/>
            <person name="Allen T."/>
            <person name="An P."/>
            <person name="Anderson M."/>
            <person name="Anderson S."/>
            <person name="Arachchi H."/>
            <person name="Armbruster J."/>
            <person name="Bachantsang P."/>
            <person name="Baldwin J."/>
            <person name="Barry A."/>
            <person name="Bayul T."/>
            <person name="Blitshsteyn B."/>
            <person name="Bloom T."/>
            <person name="Blye J."/>
            <person name="Boguslavskiy L."/>
            <person name="Borowsky M."/>
            <person name="Boukhgalter B."/>
            <person name="Brunache A."/>
            <person name="Butler J."/>
            <person name="Calixte N."/>
            <person name="Calvo S."/>
            <person name="Camarata J."/>
            <person name="Campo K."/>
            <person name="Chang J."/>
            <person name="Cheshatsang Y."/>
            <person name="Citroen M."/>
            <person name="Collymore A."/>
            <person name="Considine T."/>
            <person name="Cook A."/>
            <person name="Cooke P."/>
            <person name="Corum B."/>
            <person name="Cuomo C."/>
            <person name="David R."/>
            <person name="Dawoe T."/>
            <person name="Degray S."/>
            <person name="Dodge S."/>
            <person name="Dooley K."/>
            <person name="Dorje P."/>
            <person name="Dorjee K."/>
            <person name="Dorris L."/>
            <person name="Duffey N."/>
            <person name="Dupes A."/>
            <person name="Elkins T."/>
            <person name="Engels R."/>
            <person name="Erickson J."/>
            <person name="Farina A."/>
            <person name="Faro S."/>
            <person name="Ferreira P."/>
            <person name="Fischer H."/>
            <person name="Fitzgerald M."/>
            <person name="Foley K."/>
            <person name="Gage D."/>
            <person name="Galagan J."/>
            <person name="Gearin G."/>
            <person name="Gnerre S."/>
            <person name="Gnirke A."/>
            <person name="Goyette A."/>
            <person name="Graham J."/>
            <person name="Grandbois E."/>
            <person name="Gyaltsen K."/>
            <person name="Hafez N."/>
            <person name="Hagopian D."/>
            <person name="Hagos B."/>
            <person name="Hall J."/>
            <person name="Hatcher B."/>
            <person name="Heller A."/>
            <person name="Higgins H."/>
            <person name="Honan T."/>
            <person name="Horn A."/>
            <person name="Houde N."/>
            <person name="Hughes L."/>
            <person name="Hulme W."/>
            <person name="Husby E."/>
            <person name="Iliev I."/>
            <person name="Jaffe D."/>
            <person name="Jones C."/>
            <person name="Kamal M."/>
            <person name="Kamat A."/>
            <person name="Kamvysselis M."/>
            <person name="Karlsson E."/>
            <person name="Kells C."/>
            <person name="Kieu A."/>
            <person name="Kisner P."/>
            <person name="Kodira C."/>
            <person name="Kulbokas E."/>
            <person name="Labutti K."/>
            <person name="Lama D."/>
            <person name="Landers T."/>
            <person name="Leger J."/>
            <person name="Levine S."/>
            <person name="Lewis D."/>
            <person name="Lewis T."/>
            <person name="Lindblad-toh K."/>
            <person name="Liu X."/>
            <person name="Lokyitsang T."/>
            <person name="Lokyitsang Y."/>
            <person name="Lucien O."/>
            <person name="Lui A."/>
            <person name="Ma L.J."/>
            <person name="Mabbitt R."/>
            <person name="Macdonald J."/>
            <person name="Maclean C."/>
            <person name="Major J."/>
            <person name="Manning J."/>
            <person name="Marabella R."/>
            <person name="Maru K."/>
            <person name="Matthews C."/>
            <person name="Mauceli E."/>
            <person name="Mccarthy M."/>
            <person name="Mcdonough S."/>
            <person name="Mcghee T."/>
            <person name="Meldrim J."/>
            <person name="Meneus L."/>
            <person name="Mesirov J."/>
            <person name="Mihalev A."/>
            <person name="Mihova T."/>
            <person name="Mikkelsen T."/>
            <person name="Mlenga V."/>
            <person name="Moru K."/>
            <person name="Mozes J."/>
            <person name="Mulrain L."/>
            <person name="Munson G."/>
            <person name="Naylor J."/>
            <person name="Newes C."/>
            <person name="Nguyen C."/>
            <person name="Nguyen N."/>
            <person name="Nguyen T."/>
            <person name="Nicol R."/>
            <person name="Nielsen C."/>
            <person name="Nizzari M."/>
            <person name="Norbu C."/>
            <person name="Norbu N."/>
            <person name="O'donnell P."/>
            <person name="Okoawo O."/>
            <person name="O'leary S."/>
            <person name="Omotosho B."/>
            <person name="O'neill K."/>
            <person name="Osman S."/>
            <person name="Parker S."/>
            <person name="Perrin D."/>
            <person name="Phunkhang P."/>
            <person name="Piqani B."/>
            <person name="Purcell S."/>
            <person name="Rachupka T."/>
            <person name="Ramasamy U."/>
            <person name="Rameau R."/>
            <person name="Ray V."/>
            <person name="Raymond C."/>
            <person name="Retta R."/>
            <person name="Richardson S."/>
            <person name="Rise C."/>
            <person name="Rodriguez J."/>
            <person name="Rogers J."/>
            <person name="Rogov P."/>
            <person name="Rutman M."/>
            <person name="Schupbach R."/>
            <person name="Seaman C."/>
            <person name="Settipalli S."/>
            <person name="Sharpe T."/>
            <person name="Sheridan J."/>
            <person name="Sherpa N."/>
            <person name="Shi J."/>
            <person name="Smirnov S."/>
            <person name="Smith C."/>
            <person name="Sougnez C."/>
            <person name="Spencer B."/>
            <person name="Stalker J."/>
            <person name="Stange-thomann N."/>
            <person name="Stavropoulos S."/>
            <person name="Stetson K."/>
            <person name="Stone C."/>
            <person name="Stone S."/>
            <person name="Stubbs M."/>
            <person name="Talamas J."/>
            <person name="Tchuinga P."/>
            <person name="Tenzing P."/>
            <person name="Tesfaye S."/>
            <person name="Theodore J."/>
            <person name="Thoulutsang Y."/>
            <person name="Topham K."/>
            <person name="Towey S."/>
            <person name="Tsamla T."/>
            <person name="Tsomo N."/>
            <person name="Vallee D."/>
            <person name="Vassiliev H."/>
            <person name="Venkataraman V."/>
            <person name="Vinson J."/>
            <person name="Vo A."/>
            <person name="Wade C."/>
            <person name="Wang S."/>
            <person name="Wangchuk T."/>
            <person name="Wangdi T."/>
            <person name="Whittaker C."/>
            <person name="Wilkinson J."/>
            <person name="Wu Y."/>
            <person name="Wyman D."/>
            <person name="Yadav S."/>
            <person name="Yang S."/>
            <person name="Yang X."/>
            <person name="Yeager S."/>
            <person name="Yee E."/>
            <person name="Young G."/>
            <person name="Zainoun J."/>
            <person name="Zembeck L."/>
            <person name="Zimmer A."/>
            <person name="Zody M."/>
            <person name="Lander E."/>
        </authorList>
    </citation>
    <scope>NUCLEOTIDE SEQUENCE [LARGE SCALE GENOMIC DNA]</scope>
</reference>
<evidence type="ECO:0000313" key="7">
    <source>
        <dbReference type="Proteomes" id="UP000007875"/>
    </source>
</evidence>
<keyword evidence="7" id="KW-1185">Reference proteome</keyword>
<dbReference type="HOGENOM" id="CLU_1025007_0_0_1"/>
<name>H2YXX2_CIOSA</name>
<evidence type="ECO:0000256" key="3">
    <source>
        <dbReference type="PROSITE-ProRule" id="PRU00121"/>
    </source>
</evidence>
<dbReference type="SUPFAM" id="SSF63825">
    <property type="entry name" value="YWTD domain"/>
    <property type="match status" value="1"/>
</dbReference>
<dbReference type="SUPFAM" id="SSF57440">
    <property type="entry name" value="Kringle-like"/>
    <property type="match status" value="1"/>
</dbReference>
<dbReference type="Ensembl" id="ENSCSAVT00000010307.1">
    <property type="protein sequence ID" value="ENSCSAVP00000010183.1"/>
    <property type="gene ID" value="ENSCSAVG00000006012.1"/>
</dbReference>
<dbReference type="Proteomes" id="UP000007875">
    <property type="component" value="Unassembled WGS sequence"/>
</dbReference>
<reference evidence="6" key="3">
    <citation type="submission" date="2025-09" db="UniProtKB">
        <authorList>
            <consortium name="Ensembl"/>
        </authorList>
    </citation>
    <scope>IDENTIFICATION</scope>
</reference>
<protein>
    <recommendedName>
        <fullName evidence="5">Kringle domain-containing protein</fullName>
    </recommendedName>
</protein>